<evidence type="ECO:0000256" key="5">
    <source>
        <dbReference type="PIRSR" id="PIRSR000077-1"/>
    </source>
</evidence>
<feature type="disulfide bond" description="Redox-active" evidence="6">
    <location>
        <begin position="14"/>
        <end position="17"/>
    </location>
</feature>
<dbReference type="CDD" id="cd02947">
    <property type="entry name" value="TRX_family"/>
    <property type="match status" value="1"/>
</dbReference>
<accession>A0A0E3SQ88</accession>
<dbReference type="InterPro" id="IPR036249">
    <property type="entry name" value="Thioredoxin-like_sf"/>
</dbReference>
<dbReference type="PATRIC" id="fig|1434104.5.peg.88"/>
<keyword evidence="1" id="KW-0813">Transport</keyword>
<dbReference type="PANTHER" id="PTHR45663">
    <property type="entry name" value="GEO12009P1"/>
    <property type="match status" value="1"/>
</dbReference>
<feature type="site" description="Contributes to redox potential value" evidence="5">
    <location>
        <position position="15"/>
    </location>
</feature>
<dbReference type="InterPro" id="IPR017937">
    <property type="entry name" value="Thioredoxin_CS"/>
</dbReference>
<evidence type="ECO:0000256" key="6">
    <source>
        <dbReference type="PIRSR" id="PIRSR000077-4"/>
    </source>
</evidence>
<dbReference type="KEGG" id="mmet:MCMEM_0084"/>
<name>A0A0E3SQ88_METMT</name>
<dbReference type="Proteomes" id="UP000033048">
    <property type="component" value="Chromosome"/>
</dbReference>
<dbReference type="GO" id="GO:0005737">
    <property type="term" value="C:cytoplasm"/>
    <property type="evidence" value="ECO:0007669"/>
    <property type="project" value="TreeGrafter"/>
</dbReference>
<dbReference type="STRING" id="1434104.MCMEM_0084"/>
<proteinExistence type="predicted"/>
<evidence type="ECO:0000256" key="2">
    <source>
        <dbReference type="ARBA" id="ARBA00022982"/>
    </source>
</evidence>
<dbReference type="EMBL" id="CP009518">
    <property type="protein sequence ID" value="AKB84137.1"/>
    <property type="molecule type" value="Genomic_DNA"/>
</dbReference>
<dbReference type="PRINTS" id="PR00421">
    <property type="entry name" value="THIOREDOXIN"/>
</dbReference>
<feature type="active site" description="Nucleophile" evidence="5">
    <location>
        <position position="17"/>
    </location>
</feature>
<dbReference type="SUPFAM" id="SSF52833">
    <property type="entry name" value="Thioredoxin-like"/>
    <property type="match status" value="1"/>
</dbReference>
<organism evidence="8 9">
    <name type="scientific">Methanococcoides methylutens MM1</name>
    <dbReference type="NCBI Taxonomy" id="1434104"/>
    <lineage>
        <taxon>Archaea</taxon>
        <taxon>Methanobacteriati</taxon>
        <taxon>Methanobacteriota</taxon>
        <taxon>Stenosarchaea group</taxon>
        <taxon>Methanomicrobia</taxon>
        <taxon>Methanosarcinales</taxon>
        <taxon>Methanosarcinaceae</taxon>
        <taxon>Methanococcoides</taxon>
    </lineage>
</organism>
<dbReference type="HOGENOM" id="CLU_090389_10_4_2"/>
<dbReference type="PROSITE" id="PS51352">
    <property type="entry name" value="THIOREDOXIN_2"/>
    <property type="match status" value="1"/>
</dbReference>
<evidence type="ECO:0000256" key="4">
    <source>
        <dbReference type="ARBA" id="ARBA00023284"/>
    </source>
</evidence>
<dbReference type="InterPro" id="IPR005746">
    <property type="entry name" value="Thioredoxin"/>
</dbReference>
<dbReference type="Gene3D" id="3.40.30.10">
    <property type="entry name" value="Glutaredoxin"/>
    <property type="match status" value="1"/>
</dbReference>
<evidence type="ECO:0000259" key="7">
    <source>
        <dbReference type="PROSITE" id="PS51352"/>
    </source>
</evidence>
<evidence type="ECO:0000313" key="9">
    <source>
        <dbReference type="Proteomes" id="UP000033048"/>
    </source>
</evidence>
<dbReference type="PIRSF" id="PIRSF000077">
    <property type="entry name" value="Thioredoxin"/>
    <property type="match status" value="1"/>
</dbReference>
<keyword evidence="9" id="KW-1185">Reference proteome</keyword>
<dbReference type="OrthoDB" id="35385at2157"/>
<dbReference type="RefSeq" id="WP_048204387.1">
    <property type="nucleotide sequence ID" value="NZ_CP009518.1"/>
</dbReference>
<feature type="site" description="Contributes to redox potential value" evidence="5">
    <location>
        <position position="16"/>
    </location>
</feature>
<dbReference type="PANTHER" id="PTHR45663:SF11">
    <property type="entry name" value="GEO12009P1"/>
    <property type="match status" value="1"/>
</dbReference>
<reference evidence="8 9" key="1">
    <citation type="submission" date="2014-07" db="EMBL/GenBank/DDBJ databases">
        <title>Methanogenic archaea and the global carbon cycle.</title>
        <authorList>
            <person name="Henriksen J.R."/>
            <person name="Luke J."/>
            <person name="Reinhart S."/>
            <person name="Benedict M.N."/>
            <person name="Youngblut N.D."/>
            <person name="Metcalf M.E."/>
            <person name="Whitaker R.J."/>
            <person name="Metcalf W.W."/>
        </authorList>
    </citation>
    <scope>NUCLEOTIDE SEQUENCE [LARGE SCALE GENOMIC DNA]</scope>
    <source>
        <strain evidence="8 9">MM1</strain>
    </source>
</reference>
<evidence type="ECO:0000256" key="3">
    <source>
        <dbReference type="ARBA" id="ARBA00023157"/>
    </source>
</evidence>
<keyword evidence="4 6" id="KW-0676">Redox-active center</keyword>
<dbReference type="GeneID" id="24892555"/>
<dbReference type="AlphaFoldDB" id="A0A0E3SQ88"/>
<dbReference type="GO" id="GO:0015035">
    <property type="term" value="F:protein-disulfide reductase activity"/>
    <property type="evidence" value="ECO:0007669"/>
    <property type="project" value="InterPro"/>
</dbReference>
<feature type="site" description="Deprotonates C-terminal active site Cys" evidence="5">
    <location>
        <position position="8"/>
    </location>
</feature>
<feature type="domain" description="Thioredoxin" evidence="7">
    <location>
        <begin position="1"/>
        <end position="89"/>
    </location>
</feature>
<dbReference type="PROSITE" id="PS00194">
    <property type="entry name" value="THIOREDOXIN_1"/>
    <property type="match status" value="1"/>
</dbReference>
<feature type="active site" description="Nucleophile" evidence="5">
    <location>
        <position position="14"/>
    </location>
</feature>
<keyword evidence="3 6" id="KW-1015">Disulfide bond</keyword>
<gene>
    <name evidence="8" type="ORF">MCMEM_0084</name>
</gene>
<dbReference type="InterPro" id="IPR013766">
    <property type="entry name" value="Thioredoxin_domain"/>
</dbReference>
<sequence length="89" mass="9772">MSNVVVLDFTATWCGPCQMQKPILEELEGEMGDKVEFKMVDVDQNNALAGKYGIHAVPTLIIEKDGAEVKRYTGVTSADVLRSELSQLV</sequence>
<evidence type="ECO:0000313" key="8">
    <source>
        <dbReference type="EMBL" id="AKB84137.1"/>
    </source>
</evidence>
<protein>
    <submittedName>
        <fullName evidence="8">Thioredoxin</fullName>
    </submittedName>
</protein>
<keyword evidence="2" id="KW-0249">Electron transport</keyword>
<evidence type="ECO:0000256" key="1">
    <source>
        <dbReference type="ARBA" id="ARBA00022448"/>
    </source>
</evidence>
<dbReference type="Pfam" id="PF00085">
    <property type="entry name" value="Thioredoxin"/>
    <property type="match status" value="1"/>
</dbReference>